<proteinExistence type="predicted"/>
<dbReference type="NCBIfam" id="TIGR03750">
    <property type="entry name" value="conj_TIGR03750"/>
    <property type="match status" value="1"/>
</dbReference>
<dbReference type="AlphaFoldDB" id="A0A2A4HI94"/>
<name>A0A2A4HI94_9GAMM</name>
<evidence type="ECO:0000313" key="2">
    <source>
        <dbReference type="EMBL" id="PCF94079.1"/>
    </source>
</evidence>
<protein>
    <submittedName>
        <fullName evidence="2">TIGR03750 family conjugal transfer protein</fullName>
    </submittedName>
</protein>
<evidence type="ECO:0000313" key="3">
    <source>
        <dbReference type="Proteomes" id="UP000218677"/>
    </source>
</evidence>
<organism evidence="2 3">
    <name type="scientific">Vreelandella nigrificans</name>
    <dbReference type="NCBI Taxonomy" id="2042704"/>
    <lineage>
        <taxon>Bacteria</taxon>
        <taxon>Pseudomonadati</taxon>
        <taxon>Pseudomonadota</taxon>
        <taxon>Gammaproteobacteria</taxon>
        <taxon>Oceanospirillales</taxon>
        <taxon>Halomonadaceae</taxon>
        <taxon>Vreelandella</taxon>
    </lineage>
</organism>
<reference evidence="3" key="1">
    <citation type="submission" date="2017-09" db="EMBL/GenBank/DDBJ databases">
        <authorList>
            <person name="Cho G.-S."/>
            <person name="Oguntoyinbo F.A."/>
            <person name="Cnockaert M."/>
            <person name="Kabisch J."/>
            <person name="Neve H."/>
            <person name="Bockelmann W."/>
            <person name="Wenning M."/>
            <person name="Franz C.M."/>
            <person name="Vandamme P."/>
        </authorList>
    </citation>
    <scope>NUCLEOTIDE SEQUENCE [LARGE SCALE GENOMIC DNA]</scope>
    <source>
        <strain evidence="3">MBT G8648</strain>
    </source>
</reference>
<accession>A0A2A4HI94</accession>
<sequence>MSTIAFIPKRLNEPPVVFRGMTGREVGMMALVGFCTGLPIGAMSAWLLRMFAMVPTVAFLTAGIFLWFGGTVMRRLRRGRSTVWLYRHFQWKLASAGFPIGDGKSLITRSSVYRIHRERNKRGGRA</sequence>
<evidence type="ECO:0000256" key="1">
    <source>
        <dbReference type="SAM" id="Phobius"/>
    </source>
</evidence>
<dbReference type="Pfam" id="PF11990">
    <property type="entry name" value="DUF3487"/>
    <property type="match status" value="1"/>
</dbReference>
<keyword evidence="3" id="KW-1185">Reference proteome</keyword>
<dbReference type="Proteomes" id="UP000218677">
    <property type="component" value="Unassembled WGS sequence"/>
</dbReference>
<feature type="transmembrane region" description="Helical" evidence="1">
    <location>
        <begin position="52"/>
        <end position="70"/>
    </location>
</feature>
<gene>
    <name evidence="2" type="ORF">CPA45_19065</name>
</gene>
<dbReference type="OrthoDB" id="8907898at2"/>
<comment type="caution">
    <text evidence="2">The sequence shown here is derived from an EMBL/GenBank/DDBJ whole genome shotgun (WGS) entry which is preliminary data.</text>
</comment>
<dbReference type="RefSeq" id="WP_096654298.1">
    <property type="nucleotide sequence ID" value="NZ_NWUX01000024.1"/>
</dbReference>
<feature type="transmembrane region" description="Helical" evidence="1">
    <location>
        <begin position="26"/>
        <end position="46"/>
    </location>
</feature>
<dbReference type="InterPro" id="IPR021877">
    <property type="entry name" value="DUF3487"/>
</dbReference>
<keyword evidence="1" id="KW-0812">Transmembrane</keyword>
<keyword evidence="1" id="KW-1133">Transmembrane helix</keyword>
<dbReference type="EMBL" id="NWUX01000024">
    <property type="protein sequence ID" value="PCF94079.1"/>
    <property type="molecule type" value="Genomic_DNA"/>
</dbReference>
<keyword evidence="1" id="KW-0472">Membrane</keyword>